<dbReference type="KEGG" id="bact:AB656_04050"/>
<protein>
    <submittedName>
        <fullName evidence="1">Uncharacterized protein</fullName>
    </submittedName>
</protein>
<sequence length="245" mass="26378">MKAVRMIWGLLGSPQPEGAAAKLLSESESVCKVCGTRQAVTADASKALGSNFTDRSLYASPESGRVCDCCLWACSGRGVRTIRMWSVAAAPGVTLPDSQEKAAAWIGQHDGICLTSRHDTSPILGLLLNPPESEWAVSIAVSGQKHVMPYTGLNHGPTGMIRMETADVPYTQEAFSAAYRPALELRRMGASAEMVQAGQPPRFEGMEQAKAWKRLNSDINPWKGSPILDLALWAITKPIMEGNHS</sequence>
<comment type="caution">
    <text evidence="1">The sequence shown here is derived from an EMBL/GenBank/DDBJ whole genome shotgun (WGS) entry which is preliminary data.</text>
</comment>
<dbReference type="AlphaFoldDB" id="A0A086Z1I5"/>
<dbReference type="Proteomes" id="UP000029015">
    <property type="component" value="Unassembled WGS sequence"/>
</dbReference>
<reference evidence="1 2" key="1">
    <citation type="submission" date="2014-03" db="EMBL/GenBank/DDBJ databases">
        <title>Genomics of Bifidobacteria.</title>
        <authorList>
            <person name="Ventura M."/>
            <person name="Milani C."/>
            <person name="Lugli G.A."/>
        </authorList>
    </citation>
    <scope>NUCLEOTIDE SEQUENCE [LARGE SCALE GENOMIC DNA]</scope>
    <source>
        <strain evidence="1 2">DSM 22766</strain>
    </source>
</reference>
<dbReference type="PATRIC" id="fig|1437605.7.peg.835"/>
<dbReference type="EMBL" id="JGYK01000001">
    <property type="protein sequence ID" value="KFI40385.1"/>
    <property type="molecule type" value="Genomic_DNA"/>
</dbReference>
<gene>
    <name evidence="1" type="ORF">BACT_1087</name>
</gene>
<evidence type="ECO:0000313" key="1">
    <source>
        <dbReference type="EMBL" id="KFI40385.1"/>
    </source>
</evidence>
<dbReference type="RefSeq" id="WP_033504764.1">
    <property type="nucleotide sequence ID" value="NZ_CP011786.1"/>
</dbReference>
<name>A0A086Z1I5_9BIFI</name>
<keyword evidence="2" id="KW-1185">Reference proteome</keyword>
<dbReference type="STRING" id="1437605.AB656_04050"/>
<organism evidence="1 2">
    <name type="scientific">Bifidobacterium actinocoloniiforme DSM 22766</name>
    <dbReference type="NCBI Taxonomy" id="1437605"/>
    <lineage>
        <taxon>Bacteria</taxon>
        <taxon>Bacillati</taxon>
        <taxon>Actinomycetota</taxon>
        <taxon>Actinomycetes</taxon>
        <taxon>Bifidobacteriales</taxon>
        <taxon>Bifidobacteriaceae</taxon>
        <taxon>Bifidobacterium</taxon>
    </lineage>
</organism>
<dbReference type="OrthoDB" id="4421803at2"/>
<evidence type="ECO:0000313" key="2">
    <source>
        <dbReference type="Proteomes" id="UP000029015"/>
    </source>
</evidence>
<proteinExistence type="predicted"/>
<accession>A0A086Z1I5</accession>